<accession>A0AA41Q500</accession>
<dbReference type="Proteomes" id="UP001165378">
    <property type="component" value="Unassembled WGS sequence"/>
</dbReference>
<gene>
    <name evidence="1" type="ORF">LZ495_29450</name>
</gene>
<keyword evidence="2" id="KW-1185">Reference proteome</keyword>
<protein>
    <submittedName>
        <fullName evidence="1">Uncharacterized protein</fullName>
    </submittedName>
</protein>
<proteinExistence type="predicted"/>
<evidence type="ECO:0000313" key="2">
    <source>
        <dbReference type="Proteomes" id="UP001165378"/>
    </source>
</evidence>
<comment type="caution">
    <text evidence="1">The sequence shown here is derived from an EMBL/GenBank/DDBJ whole genome shotgun (WGS) entry which is preliminary data.</text>
</comment>
<dbReference type="EMBL" id="JAKFHA010000023">
    <property type="protein sequence ID" value="MCF2531322.1"/>
    <property type="molecule type" value="Genomic_DNA"/>
</dbReference>
<name>A0AA41Q500_9ACTN</name>
<organism evidence="1 2">
    <name type="scientific">Yinghuangia soli</name>
    <dbReference type="NCBI Taxonomy" id="2908204"/>
    <lineage>
        <taxon>Bacteria</taxon>
        <taxon>Bacillati</taxon>
        <taxon>Actinomycetota</taxon>
        <taxon>Actinomycetes</taxon>
        <taxon>Kitasatosporales</taxon>
        <taxon>Streptomycetaceae</taxon>
        <taxon>Yinghuangia</taxon>
    </lineage>
</organism>
<dbReference type="RefSeq" id="WP_235055989.1">
    <property type="nucleotide sequence ID" value="NZ_JAKFHA010000023.1"/>
</dbReference>
<evidence type="ECO:0000313" key="1">
    <source>
        <dbReference type="EMBL" id="MCF2531322.1"/>
    </source>
</evidence>
<dbReference type="AlphaFoldDB" id="A0AA41Q500"/>
<sequence>MTDSPEPCTACEGGQTVTVPVRVGRARRRVGSQDGWCLRCFGTGTEPASCDETREEDNP</sequence>
<reference evidence="1" key="1">
    <citation type="submission" date="2022-01" db="EMBL/GenBank/DDBJ databases">
        <title>Genome-Based Taxonomic Classification of the Phylum Actinobacteria.</title>
        <authorList>
            <person name="Gao Y."/>
        </authorList>
    </citation>
    <scope>NUCLEOTIDE SEQUENCE</scope>
    <source>
        <strain evidence="1">KLBMP 8922</strain>
    </source>
</reference>